<dbReference type="Pfam" id="PF02652">
    <property type="entry name" value="Lactate_perm"/>
    <property type="match status" value="2"/>
</dbReference>
<keyword evidence="3" id="KW-1003">Cell membrane</keyword>
<dbReference type="PANTHER" id="PTHR30003">
    <property type="entry name" value="L-LACTATE PERMEASE"/>
    <property type="match status" value="1"/>
</dbReference>
<feature type="transmembrane region" description="Helical" evidence="7">
    <location>
        <begin position="271"/>
        <end position="290"/>
    </location>
</feature>
<feature type="transmembrane region" description="Helical" evidence="7">
    <location>
        <begin position="85"/>
        <end position="102"/>
    </location>
</feature>
<dbReference type="InParanoid" id="A0A0G4GQ09"/>
<feature type="transmembrane region" description="Helical" evidence="7">
    <location>
        <begin position="687"/>
        <end position="707"/>
    </location>
</feature>
<feature type="transmembrane region" description="Helical" evidence="7">
    <location>
        <begin position="598"/>
        <end position="620"/>
    </location>
</feature>
<proteinExistence type="predicted"/>
<dbReference type="EMBL" id="CDMY01000755">
    <property type="protein sequence ID" value="CEM32465.1"/>
    <property type="molecule type" value="Genomic_DNA"/>
</dbReference>
<dbReference type="OMA" id="MVQVFMN"/>
<keyword evidence="2" id="KW-0813">Transport</keyword>
<keyword evidence="4 7" id="KW-0812">Transmembrane</keyword>
<evidence type="ECO:0000256" key="5">
    <source>
        <dbReference type="ARBA" id="ARBA00022989"/>
    </source>
</evidence>
<keyword evidence="9" id="KW-1185">Reference proteome</keyword>
<dbReference type="STRING" id="1169540.A0A0G4GQ09"/>
<dbReference type="OrthoDB" id="419603at2759"/>
<dbReference type="PANTHER" id="PTHR30003:SF0">
    <property type="entry name" value="GLYCOLATE PERMEASE GLCA-RELATED"/>
    <property type="match status" value="1"/>
</dbReference>
<reference evidence="8 9" key="1">
    <citation type="submission" date="2014-11" db="EMBL/GenBank/DDBJ databases">
        <authorList>
            <person name="Zhu J."/>
            <person name="Qi W."/>
            <person name="Song R."/>
        </authorList>
    </citation>
    <scope>NUCLEOTIDE SEQUENCE [LARGE SCALE GENOMIC DNA]</scope>
</reference>
<organism evidence="8 9">
    <name type="scientific">Vitrella brassicaformis (strain CCMP3155)</name>
    <dbReference type="NCBI Taxonomy" id="1169540"/>
    <lineage>
        <taxon>Eukaryota</taxon>
        <taxon>Sar</taxon>
        <taxon>Alveolata</taxon>
        <taxon>Colpodellida</taxon>
        <taxon>Vitrellaceae</taxon>
        <taxon>Vitrella</taxon>
    </lineage>
</organism>
<protein>
    <recommendedName>
        <fullName evidence="10">Lactate permease</fullName>
    </recommendedName>
</protein>
<evidence type="ECO:0000256" key="6">
    <source>
        <dbReference type="ARBA" id="ARBA00023136"/>
    </source>
</evidence>
<dbReference type="Proteomes" id="UP000041254">
    <property type="component" value="Unassembled WGS sequence"/>
</dbReference>
<dbReference type="GO" id="GO:0005886">
    <property type="term" value="C:plasma membrane"/>
    <property type="evidence" value="ECO:0007669"/>
    <property type="project" value="UniProtKB-SubCell"/>
</dbReference>
<dbReference type="VEuPathDB" id="CryptoDB:Vbra_1429"/>
<dbReference type="GO" id="GO:0015295">
    <property type="term" value="F:solute:proton symporter activity"/>
    <property type="evidence" value="ECO:0007669"/>
    <property type="project" value="TreeGrafter"/>
</dbReference>
<feature type="transmembrane region" description="Helical" evidence="7">
    <location>
        <begin position="16"/>
        <end position="35"/>
    </location>
</feature>
<feature type="transmembrane region" description="Helical" evidence="7">
    <location>
        <begin position="244"/>
        <end position="265"/>
    </location>
</feature>
<dbReference type="PhylomeDB" id="A0A0G4GQ09"/>
<dbReference type="InterPro" id="IPR003804">
    <property type="entry name" value="Lactate_perm"/>
</dbReference>
<keyword evidence="6 7" id="KW-0472">Membrane</keyword>
<feature type="transmembrane region" description="Helical" evidence="7">
    <location>
        <begin position="558"/>
        <end position="578"/>
    </location>
</feature>
<sequence length="721" mass="78839">MASDKLANSYEWMMDYPGVQTMFYLMPIVFLLVVTLKPKGMASYTSLPLSALMLYLIRLVLMRGVDYDSPNILNAAVVKGLLEPMTPVSIIFGAMMLFRTMSETRCMTWMVRMLKSLSEQHPIAEVMLIGWAFGYVVEGASGFGTPTALAAPILAELGHDPVKSIVCCLIMNGVPNVFGAVGTPVWFGFSTVTGIDPELNPDQDEDVLPVVARKTQTLVMLCSVVVPFIACSVLVPRAVCIKNLGFIVASSLACTVTSYCFAWGPAPLFEFGSLVGGIVGFCITVALIYFRIGLFAYRHGDAVKDPEQGLARIPEMVPTEPQGDQKEAVKFEDVEAAKPPKEIQQIEEGVHEMSPMDANVDQADGQQQPEEEEEEIIIRDAPYRRYSQGETILFHRDAWTQAGHALDRASMPQLFDQEEAMKFIQTGMSEEVEEALQRPKGWEAVREAVENTFPIWGTVLLLILIRVSEIGIKDELIREEPYGDLPLGGLGTFRIAQSVTIFLVRIFAEPTVSFRFQTFYVPFIIPFVVVSLAAMYMFRHRLDASPLTIFKETAQRMVSPIVALMGALVLVQLLQIAPPGFDSPATIVGSTLAGALDVGWVFIAPILGALGSFFSGSTTVSNLTFGDIHRVAACELEMSVTSFLALQCLGSALGNMICIHNVLAARTVLGVEEPEGVFIKMTAIPAAIYYAIGTAFGAMLVFATPWWGDEDSGFKGTCVDL</sequence>
<evidence type="ECO:0000256" key="3">
    <source>
        <dbReference type="ARBA" id="ARBA00022475"/>
    </source>
</evidence>
<evidence type="ECO:0000256" key="7">
    <source>
        <dbReference type="SAM" id="Phobius"/>
    </source>
</evidence>
<accession>A0A0G4GQ09</accession>
<evidence type="ECO:0000256" key="2">
    <source>
        <dbReference type="ARBA" id="ARBA00022448"/>
    </source>
</evidence>
<feature type="transmembrane region" description="Helical" evidence="7">
    <location>
        <begin position="47"/>
        <end position="65"/>
    </location>
</feature>
<comment type="subcellular location">
    <subcellularLocation>
        <location evidence="1">Cell membrane</location>
        <topology evidence="1">Multi-pass membrane protein</topology>
    </subcellularLocation>
</comment>
<evidence type="ECO:0000256" key="1">
    <source>
        <dbReference type="ARBA" id="ARBA00004651"/>
    </source>
</evidence>
<gene>
    <name evidence="8" type="ORF">Vbra_1429</name>
</gene>
<evidence type="ECO:0008006" key="10">
    <source>
        <dbReference type="Google" id="ProtNLM"/>
    </source>
</evidence>
<evidence type="ECO:0000256" key="4">
    <source>
        <dbReference type="ARBA" id="ARBA00022692"/>
    </source>
</evidence>
<dbReference type="AlphaFoldDB" id="A0A0G4GQ09"/>
<feature type="transmembrane region" description="Helical" evidence="7">
    <location>
        <begin position="217"/>
        <end position="235"/>
    </location>
</feature>
<dbReference type="GO" id="GO:0015129">
    <property type="term" value="F:lactate transmembrane transporter activity"/>
    <property type="evidence" value="ECO:0007669"/>
    <property type="project" value="InterPro"/>
</dbReference>
<evidence type="ECO:0000313" key="9">
    <source>
        <dbReference type="Proteomes" id="UP000041254"/>
    </source>
</evidence>
<name>A0A0G4GQ09_VITBC</name>
<feature type="transmembrane region" description="Helical" evidence="7">
    <location>
        <begin position="519"/>
        <end position="538"/>
    </location>
</feature>
<keyword evidence="5 7" id="KW-1133">Transmembrane helix</keyword>
<evidence type="ECO:0000313" key="8">
    <source>
        <dbReference type="EMBL" id="CEM32465.1"/>
    </source>
</evidence>